<protein>
    <submittedName>
        <fullName evidence="1">Uncharacterized protein</fullName>
    </submittedName>
</protein>
<comment type="caution">
    <text evidence="1">The sequence shown here is derived from an EMBL/GenBank/DDBJ whole genome shotgun (WGS) entry which is preliminary data.</text>
</comment>
<dbReference type="OrthoDB" id="2786695at2"/>
<dbReference type="Proteomes" id="UP000070539">
    <property type="component" value="Unassembled WGS sequence"/>
</dbReference>
<dbReference type="AlphaFoldDB" id="A0A136WH70"/>
<proteinExistence type="predicted"/>
<dbReference type="RefSeq" id="WP_066085664.1">
    <property type="nucleotide sequence ID" value="NZ_LRVM01000002.1"/>
</dbReference>
<organism evidence="1 2">
    <name type="scientific">Anaerotignum neopropionicum</name>
    <dbReference type="NCBI Taxonomy" id="36847"/>
    <lineage>
        <taxon>Bacteria</taxon>
        <taxon>Bacillati</taxon>
        <taxon>Bacillota</taxon>
        <taxon>Clostridia</taxon>
        <taxon>Lachnospirales</taxon>
        <taxon>Anaerotignaceae</taxon>
        <taxon>Anaerotignum</taxon>
    </lineage>
</organism>
<evidence type="ECO:0000313" key="2">
    <source>
        <dbReference type="Proteomes" id="UP000070539"/>
    </source>
</evidence>
<gene>
    <name evidence="1" type="ORF">CLNEO_10980</name>
</gene>
<dbReference type="STRING" id="36847.CLNEO_10980"/>
<reference evidence="1 2" key="1">
    <citation type="submission" date="2016-01" db="EMBL/GenBank/DDBJ databases">
        <title>Genome sequence of Clostridium neopropionicum X4, DSM-3847.</title>
        <authorList>
            <person name="Poehlein A."/>
            <person name="Beck M.H."/>
            <person name="Bengelsdorf F.R."/>
            <person name="Daniel R."/>
            <person name="Duerre P."/>
        </authorList>
    </citation>
    <scope>NUCLEOTIDE SEQUENCE [LARGE SCALE GENOMIC DNA]</scope>
    <source>
        <strain evidence="1 2">DSM-3847</strain>
    </source>
</reference>
<dbReference type="PATRIC" id="fig|36847.3.peg.1279"/>
<sequence length="384" mass="45362">MDRAINDATLVKAGDIFQYYIALRDCFKMKTGDKLQIEVNGDVSLIAESSKNSYQKEVKHHFGKKHLRDRDEDFWKTLSNWYVEYDRISHFSNLILHTTATILSNSPFNNWNNKKPKDKIVQLQSIGNLTKKKEETFRKYYNKIFDETIYNEDKLINILERFTIESSQTQITGVSSEFSCYIGYIPEINRDNYIAALLGRILSIIKEPPHRWEVTREEFDLMLQQESPAYSNPIQKPLPTEFAEIDIPEQSVETLLQKHFVEAIRKIEYDKQIPDAVSDYWKAGMTIMRYFRDDLLYLKSLPRYKNELEKKLKYTKDGKTIETEGMDRMAKIKQSKLMYISVMGWDAKDFESIIRNQGYFQRGIIHTIVDDRKFSWDVGEDNEH</sequence>
<keyword evidence="2" id="KW-1185">Reference proteome</keyword>
<dbReference type="EMBL" id="LRVM01000002">
    <property type="protein sequence ID" value="KXL53872.1"/>
    <property type="molecule type" value="Genomic_DNA"/>
</dbReference>
<evidence type="ECO:0000313" key="1">
    <source>
        <dbReference type="EMBL" id="KXL53872.1"/>
    </source>
</evidence>
<name>A0A136WH70_9FIRM</name>
<accession>A0A136WH70</accession>